<keyword evidence="1" id="KW-1133">Transmembrane helix</keyword>
<dbReference type="GO" id="GO:0080120">
    <property type="term" value="P:CAAX-box protein maturation"/>
    <property type="evidence" value="ECO:0007669"/>
    <property type="project" value="UniProtKB-ARBA"/>
</dbReference>
<dbReference type="STRING" id="512565.AMIS_60870"/>
<dbReference type="RefSeq" id="WP_014446194.1">
    <property type="nucleotide sequence ID" value="NC_017093.1"/>
</dbReference>
<accession>I0HE70</accession>
<feature type="transmembrane region" description="Helical" evidence="1">
    <location>
        <begin position="205"/>
        <end position="224"/>
    </location>
</feature>
<gene>
    <name evidence="3" type="ordered locus">AMIS_60870</name>
</gene>
<dbReference type="PATRIC" id="fig|512565.3.peg.6082"/>
<dbReference type="KEGG" id="ams:AMIS_60870"/>
<dbReference type="OrthoDB" id="3609935at2"/>
<reference evidence="3 4" key="1">
    <citation type="submission" date="2012-02" db="EMBL/GenBank/DDBJ databases">
        <title>Complete genome sequence of Actinoplanes missouriensis 431 (= NBRC 102363).</title>
        <authorList>
            <person name="Ohnishi Y."/>
            <person name="Ishikawa J."/>
            <person name="Sekine M."/>
            <person name="Hosoyama A."/>
            <person name="Harada T."/>
            <person name="Narita H."/>
            <person name="Hata T."/>
            <person name="Konno Y."/>
            <person name="Tutikane K."/>
            <person name="Fujita N."/>
            <person name="Horinouchi S."/>
            <person name="Hayakawa M."/>
        </authorList>
    </citation>
    <scope>NUCLEOTIDE SEQUENCE [LARGE SCALE GENOMIC DNA]</scope>
    <source>
        <strain evidence="4">ATCC 14538 / DSM 43046 / CBS 188.64 / JCM 3121 / NBRC 102363 / NCIMB 12654 / NRRL B-3342 / UNCC 431</strain>
    </source>
</reference>
<proteinExistence type="predicted"/>
<protein>
    <recommendedName>
        <fullName evidence="2">CAAX prenyl protease 2/Lysostaphin resistance protein A-like domain-containing protein</fullName>
    </recommendedName>
</protein>
<keyword evidence="1" id="KW-0812">Transmembrane</keyword>
<feature type="domain" description="CAAX prenyl protease 2/Lysostaphin resistance protein A-like" evidence="2">
    <location>
        <begin position="174"/>
        <end position="271"/>
    </location>
</feature>
<feature type="transmembrane region" description="Helical" evidence="1">
    <location>
        <begin position="137"/>
        <end position="154"/>
    </location>
</feature>
<dbReference type="InterPro" id="IPR003675">
    <property type="entry name" value="Rce1/LyrA-like_dom"/>
</dbReference>
<dbReference type="EMBL" id="AP012319">
    <property type="protein sequence ID" value="BAL91307.1"/>
    <property type="molecule type" value="Genomic_DNA"/>
</dbReference>
<dbReference type="GO" id="GO:0004175">
    <property type="term" value="F:endopeptidase activity"/>
    <property type="evidence" value="ECO:0007669"/>
    <property type="project" value="UniProtKB-ARBA"/>
</dbReference>
<feature type="transmembrane region" description="Helical" evidence="1">
    <location>
        <begin position="174"/>
        <end position="193"/>
    </location>
</feature>
<feature type="transmembrane region" description="Helical" evidence="1">
    <location>
        <begin position="78"/>
        <end position="94"/>
    </location>
</feature>
<feature type="transmembrane region" description="Helical" evidence="1">
    <location>
        <begin position="100"/>
        <end position="117"/>
    </location>
</feature>
<evidence type="ECO:0000256" key="1">
    <source>
        <dbReference type="SAM" id="Phobius"/>
    </source>
</evidence>
<dbReference type="AlphaFoldDB" id="I0HE70"/>
<sequence>MRTKALTAAGIVLLAGAPILLLVMGRTDLATSADAEAGAVPLAGVVIPYLVGLALIALIPPRLPVLAVDPDERLRRQAYWLIGLALLFPLAGVLTGESLVYPVAKVLILLVGAWVVLRRIRRPSPARAHRERIPKLWHWLGPALVILVWGYLFFYSPLAEWDVSGYEDWDRVELAVVAFYTFLTASVLEEIFYRVILQTRLEALWGRWPGIVATALLFVLMHVHRYADGPFLDITLVILTSNGALGLFAGYLWSKYRNVWAILLVHAAINGLTLIPVLIGG</sequence>
<dbReference type="Pfam" id="PF02517">
    <property type="entry name" value="Rce1-like"/>
    <property type="match status" value="1"/>
</dbReference>
<feature type="transmembrane region" description="Helical" evidence="1">
    <location>
        <begin position="45"/>
        <end position="66"/>
    </location>
</feature>
<organism evidence="3 4">
    <name type="scientific">Actinoplanes missouriensis (strain ATCC 14538 / DSM 43046 / CBS 188.64 / JCM 3121 / NBRC 102363 / NCIMB 12654 / NRRL B-3342 / UNCC 431)</name>
    <dbReference type="NCBI Taxonomy" id="512565"/>
    <lineage>
        <taxon>Bacteria</taxon>
        <taxon>Bacillati</taxon>
        <taxon>Actinomycetota</taxon>
        <taxon>Actinomycetes</taxon>
        <taxon>Micromonosporales</taxon>
        <taxon>Micromonosporaceae</taxon>
        <taxon>Actinoplanes</taxon>
    </lineage>
</organism>
<evidence type="ECO:0000313" key="4">
    <source>
        <dbReference type="Proteomes" id="UP000007882"/>
    </source>
</evidence>
<dbReference type="HOGENOM" id="CLU_993653_0_0_11"/>
<keyword evidence="4" id="KW-1185">Reference proteome</keyword>
<dbReference type="Proteomes" id="UP000007882">
    <property type="component" value="Chromosome"/>
</dbReference>
<dbReference type="eggNOG" id="COG1266">
    <property type="taxonomic scope" value="Bacteria"/>
</dbReference>
<keyword evidence="1" id="KW-0472">Membrane</keyword>
<feature type="transmembrane region" description="Helical" evidence="1">
    <location>
        <begin position="230"/>
        <end position="252"/>
    </location>
</feature>
<evidence type="ECO:0000259" key="2">
    <source>
        <dbReference type="Pfam" id="PF02517"/>
    </source>
</evidence>
<feature type="transmembrane region" description="Helical" evidence="1">
    <location>
        <begin position="259"/>
        <end position="279"/>
    </location>
</feature>
<name>I0HE70_ACTM4</name>
<evidence type="ECO:0000313" key="3">
    <source>
        <dbReference type="EMBL" id="BAL91307.1"/>
    </source>
</evidence>